<gene>
    <name evidence="1" type="ORF">ACFP2T_38875</name>
</gene>
<sequence length="63" mass="6960">MSGVTSTRWARYSFGLWTVGYDGRSAIEPTPDESRDILGPTVGHAPAFERLDQPAMEHLLGVR</sequence>
<evidence type="ECO:0000313" key="1">
    <source>
        <dbReference type="EMBL" id="MFC6022114.1"/>
    </source>
</evidence>
<comment type="caution">
    <text evidence="1">The sequence shown here is derived from an EMBL/GenBank/DDBJ whole genome shotgun (WGS) entry which is preliminary data.</text>
</comment>
<reference evidence="2" key="1">
    <citation type="journal article" date="2019" name="Int. J. Syst. Evol. Microbiol.">
        <title>The Global Catalogue of Microorganisms (GCM) 10K type strain sequencing project: providing services to taxonomists for standard genome sequencing and annotation.</title>
        <authorList>
            <consortium name="The Broad Institute Genomics Platform"/>
            <consortium name="The Broad Institute Genome Sequencing Center for Infectious Disease"/>
            <person name="Wu L."/>
            <person name="Ma J."/>
        </authorList>
    </citation>
    <scope>NUCLEOTIDE SEQUENCE [LARGE SCALE GENOMIC DNA]</scope>
    <source>
        <strain evidence="2">ZS-35-S2</strain>
    </source>
</reference>
<dbReference type="Proteomes" id="UP001596203">
    <property type="component" value="Unassembled WGS sequence"/>
</dbReference>
<dbReference type="RefSeq" id="WP_377431285.1">
    <property type="nucleotide sequence ID" value="NZ_JBHSPR010000055.1"/>
</dbReference>
<proteinExistence type="predicted"/>
<accession>A0ABW1KMQ7</accession>
<organism evidence="1 2">
    <name type="scientific">Plantactinospora solaniradicis</name>
    <dbReference type="NCBI Taxonomy" id="1723736"/>
    <lineage>
        <taxon>Bacteria</taxon>
        <taxon>Bacillati</taxon>
        <taxon>Actinomycetota</taxon>
        <taxon>Actinomycetes</taxon>
        <taxon>Micromonosporales</taxon>
        <taxon>Micromonosporaceae</taxon>
        <taxon>Plantactinospora</taxon>
    </lineage>
</organism>
<name>A0ABW1KMQ7_9ACTN</name>
<evidence type="ECO:0000313" key="2">
    <source>
        <dbReference type="Proteomes" id="UP001596203"/>
    </source>
</evidence>
<protein>
    <submittedName>
        <fullName evidence="1">Uncharacterized protein</fullName>
    </submittedName>
</protein>
<dbReference type="EMBL" id="JBHSPR010000055">
    <property type="protein sequence ID" value="MFC6022114.1"/>
    <property type="molecule type" value="Genomic_DNA"/>
</dbReference>
<keyword evidence="2" id="KW-1185">Reference proteome</keyword>